<sequence>MAAPEYVPVDTTLKPRTYTSPPRRTEPWRADRPGEVVDRGQPSGPMLGNQGPDIGYALRLAETVRDDLVLAEGEHADDVLAGVVEVAMKRAALFGRAPVIHDLTYALTIFGFLAEADEDLVAFRRPLFAEISHHHHYAERRRIADMVDGDLLRRPLDRIRSAGWRRNLGVDVSA</sequence>
<accession>A0A5Q2RLG4</accession>
<dbReference type="EMBL" id="CP045851">
    <property type="protein sequence ID" value="QGG94700.1"/>
    <property type="molecule type" value="Genomic_DNA"/>
</dbReference>
<gene>
    <name evidence="2" type="ORF">GH723_06010</name>
</gene>
<protein>
    <submittedName>
        <fullName evidence="2">Uncharacterized protein</fullName>
    </submittedName>
</protein>
<dbReference type="KEGG" id="atq:GH723_06010"/>
<feature type="region of interest" description="Disordered" evidence="1">
    <location>
        <begin position="1"/>
        <end position="48"/>
    </location>
</feature>
<proteinExistence type="predicted"/>
<organism evidence="2 3">
    <name type="scientific">Actinomarinicola tropica</name>
    <dbReference type="NCBI Taxonomy" id="2789776"/>
    <lineage>
        <taxon>Bacteria</taxon>
        <taxon>Bacillati</taxon>
        <taxon>Actinomycetota</taxon>
        <taxon>Acidimicrobiia</taxon>
        <taxon>Acidimicrobiales</taxon>
        <taxon>Iamiaceae</taxon>
        <taxon>Actinomarinicola</taxon>
    </lineage>
</organism>
<keyword evidence="3" id="KW-1185">Reference proteome</keyword>
<dbReference type="Proteomes" id="UP000334019">
    <property type="component" value="Chromosome"/>
</dbReference>
<evidence type="ECO:0000256" key="1">
    <source>
        <dbReference type="SAM" id="MobiDB-lite"/>
    </source>
</evidence>
<evidence type="ECO:0000313" key="3">
    <source>
        <dbReference type="Proteomes" id="UP000334019"/>
    </source>
</evidence>
<dbReference type="AlphaFoldDB" id="A0A5Q2RLG4"/>
<name>A0A5Q2RLG4_9ACTN</name>
<dbReference type="RefSeq" id="WP_153758806.1">
    <property type="nucleotide sequence ID" value="NZ_CP045851.1"/>
</dbReference>
<evidence type="ECO:0000313" key="2">
    <source>
        <dbReference type="EMBL" id="QGG94700.1"/>
    </source>
</evidence>
<feature type="compositionally biased region" description="Basic and acidic residues" evidence="1">
    <location>
        <begin position="23"/>
        <end position="38"/>
    </location>
</feature>
<reference evidence="2 3" key="1">
    <citation type="submission" date="2019-11" db="EMBL/GenBank/DDBJ databases">
        <authorList>
            <person name="He Y."/>
        </authorList>
    </citation>
    <scope>NUCLEOTIDE SEQUENCE [LARGE SCALE GENOMIC DNA]</scope>
    <source>
        <strain evidence="2 3">SCSIO 58843</strain>
    </source>
</reference>